<evidence type="ECO:0000313" key="1">
    <source>
        <dbReference type="EMBL" id="AWI33012.1"/>
    </source>
</evidence>
<dbReference type="EMBL" id="CP029188">
    <property type="protein sequence ID" value="AWI33012.1"/>
    <property type="molecule type" value="Genomic_DNA"/>
</dbReference>
<dbReference type="KEGG" id="stir:DDW44_12245"/>
<sequence length="150" mass="16661">MDLINLSDADNSVRMHVLGRRGPGVLPVHDLLDAEIIVESSFIRGCLNVCFYLSDLEEWSLALDALSVGQNVEWLDSGNGPAIRIELPSDDCDVPVVFIEDASGSNTSATIPIVLDDGWIEEQREHLRGVVRTWPSEVLKMSPGAYEWRR</sequence>
<dbReference type="InterPro" id="IPR046003">
    <property type="entry name" value="DUF5959"/>
</dbReference>
<dbReference type="AlphaFoldDB" id="A0A2S1T2X9"/>
<proteinExistence type="predicted"/>
<dbReference type="OrthoDB" id="3370158at2"/>
<protein>
    <submittedName>
        <fullName evidence="1">Uncharacterized protein</fullName>
    </submittedName>
</protein>
<accession>A0A2S1T2X9</accession>
<dbReference type="RefSeq" id="WP_108908810.1">
    <property type="nucleotide sequence ID" value="NZ_CP029188.1"/>
</dbReference>
<gene>
    <name evidence="1" type="ORF">DDW44_12245</name>
</gene>
<reference evidence="1 2" key="1">
    <citation type="submission" date="2018-05" db="EMBL/GenBank/DDBJ databases">
        <title>Complete genome sequence of sponge-derived Streptomyces sp. HNM0039.</title>
        <authorList>
            <person name="Huang X."/>
            <person name="Zhou S."/>
        </authorList>
    </citation>
    <scope>NUCLEOTIDE SEQUENCE [LARGE SCALE GENOMIC DNA]</scope>
    <source>
        <strain evidence="1 2">HNM0039</strain>
    </source>
</reference>
<organism evidence="1 2">
    <name type="scientific">Streptomyces tirandamycinicus</name>
    <dbReference type="NCBI Taxonomy" id="2174846"/>
    <lineage>
        <taxon>Bacteria</taxon>
        <taxon>Bacillati</taxon>
        <taxon>Actinomycetota</taxon>
        <taxon>Actinomycetes</taxon>
        <taxon>Kitasatosporales</taxon>
        <taxon>Streptomycetaceae</taxon>
        <taxon>Streptomyces</taxon>
    </lineage>
</organism>
<dbReference type="Pfam" id="PF19384">
    <property type="entry name" value="DUF5959"/>
    <property type="match status" value="1"/>
</dbReference>
<name>A0A2S1T2X9_9ACTN</name>
<keyword evidence="2" id="KW-1185">Reference proteome</keyword>
<evidence type="ECO:0000313" key="2">
    <source>
        <dbReference type="Proteomes" id="UP000244900"/>
    </source>
</evidence>
<dbReference type="Proteomes" id="UP000244900">
    <property type="component" value="Chromosome"/>
</dbReference>